<evidence type="ECO:0000313" key="1">
    <source>
        <dbReference type="EMBL" id="MBD2692511.1"/>
    </source>
</evidence>
<dbReference type="EMBL" id="JACJTQ010000016">
    <property type="protein sequence ID" value="MBD2692511.1"/>
    <property type="molecule type" value="Genomic_DNA"/>
</dbReference>
<evidence type="ECO:0000313" key="2">
    <source>
        <dbReference type="Proteomes" id="UP000660381"/>
    </source>
</evidence>
<evidence type="ECO:0008006" key="3">
    <source>
        <dbReference type="Google" id="ProtNLM"/>
    </source>
</evidence>
<proteinExistence type="predicted"/>
<comment type="caution">
    <text evidence="1">The sequence shown here is derived from an EMBL/GenBank/DDBJ whole genome shotgun (WGS) entry which is preliminary data.</text>
</comment>
<sequence>MFSERSHSANTQQRLEALAKVVGLGLRFRRCGLMVGVSGVLRHLGRW</sequence>
<name>A0ABR8J2D3_9NOST</name>
<accession>A0ABR8J2D3</accession>
<reference evidence="1 2" key="1">
    <citation type="journal article" date="2020" name="ISME J.">
        <title>Comparative genomics reveals insights into cyanobacterial evolution and habitat adaptation.</title>
        <authorList>
            <person name="Chen M.Y."/>
            <person name="Teng W.K."/>
            <person name="Zhao L."/>
            <person name="Hu C.X."/>
            <person name="Zhou Y.K."/>
            <person name="Han B.P."/>
            <person name="Song L.R."/>
            <person name="Shu W.S."/>
        </authorList>
    </citation>
    <scope>NUCLEOTIDE SEQUENCE [LARGE SCALE GENOMIC DNA]</scope>
    <source>
        <strain evidence="1 2">FACHB-362</strain>
    </source>
</reference>
<gene>
    <name evidence="1" type="ORF">H6G68_12210</name>
</gene>
<keyword evidence="2" id="KW-1185">Reference proteome</keyword>
<protein>
    <recommendedName>
        <fullName evidence="3">Mobile element protein</fullName>
    </recommendedName>
</protein>
<dbReference type="Proteomes" id="UP000660381">
    <property type="component" value="Unassembled WGS sequence"/>
</dbReference>
<organism evidence="1 2">
    <name type="scientific">Anabaena catenula FACHB-362</name>
    <dbReference type="NCBI Taxonomy" id="2692877"/>
    <lineage>
        <taxon>Bacteria</taxon>
        <taxon>Bacillati</taxon>
        <taxon>Cyanobacteriota</taxon>
        <taxon>Cyanophyceae</taxon>
        <taxon>Nostocales</taxon>
        <taxon>Nostocaceae</taxon>
        <taxon>Anabaena</taxon>
    </lineage>
</organism>